<accession>A0A1I0W150</accession>
<feature type="transmembrane region" description="Helical" evidence="1">
    <location>
        <begin position="9"/>
        <end position="29"/>
    </location>
</feature>
<name>A0A1I0W150_9BACI</name>
<dbReference type="EMBL" id="FOJW01000002">
    <property type="protein sequence ID" value="SFA81950.1"/>
    <property type="molecule type" value="Genomic_DNA"/>
</dbReference>
<organism evidence="2 3">
    <name type="scientific">Lentibacillus halodurans</name>
    <dbReference type="NCBI Taxonomy" id="237679"/>
    <lineage>
        <taxon>Bacteria</taxon>
        <taxon>Bacillati</taxon>
        <taxon>Bacillota</taxon>
        <taxon>Bacilli</taxon>
        <taxon>Bacillales</taxon>
        <taxon>Bacillaceae</taxon>
        <taxon>Lentibacillus</taxon>
    </lineage>
</organism>
<keyword evidence="3" id="KW-1185">Reference proteome</keyword>
<keyword evidence="1" id="KW-0472">Membrane</keyword>
<keyword evidence="1" id="KW-0812">Transmembrane</keyword>
<gene>
    <name evidence="2" type="ORF">SAMN04488072_102100</name>
</gene>
<reference evidence="2 3" key="1">
    <citation type="submission" date="2016-10" db="EMBL/GenBank/DDBJ databases">
        <authorList>
            <person name="de Groot N.N."/>
        </authorList>
    </citation>
    <scope>NUCLEOTIDE SEQUENCE [LARGE SCALE GENOMIC DNA]</scope>
    <source>
        <strain evidence="2 3">CGMCC 1.3702</strain>
    </source>
</reference>
<dbReference type="Proteomes" id="UP000198642">
    <property type="component" value="Unassembled WGS sequence"/>
</dbReference>
<keyword evidence="1" id="KW-1133">Transmembrane helix</keyword>
<evidence type="ECO:0000313" key="3">
    <source>
        <dbReference type="Proteomes" id="UP000198642"/>
    </source>
</evidence>
<proteinExistence type="predicted"/>
<dbReference type="RefSeq" id="WP_280141231.1">
    <property type="nucleotide sequence ID" value="NZ_FOJW01000002.1"/>
</dbReference>
<evidence type="ECO:0000313" key="2">
    <source>
        <dbReference type="EMBL" id="SFA81950.1"/>
    </source>
</evidence>
<dbReference type="AlphaFoldDB" id="A0A1I0W150"/>
<protein>
    <submittedName>
        <fullName evidence="2">Cytochrome c oxidase subunit 2</fullName>
    </submittedName>
</protein>
<evidence type="ECO:0000256" key="1">
    <source>
        <dbReference type="SAM" id="Phobius"/>
    </source>
</evidence>
<sequence>MMHRHEKIWLTLSSVMIHGFMLLTGYQMFALGMGSPSQYRDH</sequence>